<dbReference type="AlphaFoldDB" id="A0AAJ4P7F2"/>
<accession>A0AAJ4P7F2</accession>
<dbReference type="Pfam" id="PF07285">
    <property type="entry name" value="DUF1444"/>
    <property type="match status" value="1"/>
</dbReference>
<evidence type="ECO:0000313" key="2">
    <source>
        <dbReference type="EMBL" id="QYA41747.1"/>
    </source>
</evidence>
<dbReference type="RefSeq" id="WP_133353464.1">
    <property type="nucleotide sequence ID" value="NZ_CP079981.1"/>
</dbReference>
<evidence type="ECO:0000256" key="1">
    <source>
        <dbReference type="SAM" id="MobiDB-lite"/>
    </source>
</evidence>
<keyword evidence="3" id="KW-1185">Reference proteome</keyword>
<reference evidence="2 3" key="1">
    <citation type="submission" date="2021-07" db="EMBL/GenBank/DDBJ databases">
        <title>Prevalence and characterization of methicillin-resistant Macrococcus spp. in food producing animals and meat in Switzerland in 2019.</title>
        <authorList>
            <person name="Keller J.E."/>
            <person name="Schwendener S."/>
            <person name="Neuenschwander J."/>
            <person name="Overesch G."/>
            <person name="Perreten V."/>
        </authorList>
    </citation>
    <scope>NUCLEOTIDE SEQUENCE [LARGE SCALE GENOMIC DNA]</scope>
    <source>
        <strain evidence="2 3">19Msa0936</strain>
    </source>
</reference>
<name>A0AAJ4P7F2_9STAP</name>
<dbReference type="Proteomes" id="UP000826802">
    <property type="component" value="Chromosome"/>
</dbReference>
<dbReference type="InterPro" id="IPR010838">
    <property type="entry name" value="DUF1444"/>
</dbReference>
<feature type="region of interest" description="Disordered" evidence="1">
    <location>
        <begin position="276"/>
        <end position="297"/>
    </location>
</feature>
<sequence>MNVFEIRDRLTESLDKSIVSTKFDRKEETLRVERLDNNKGLTIKLAPVAAKYKEKKESIIEEVLYYINETIQAMGNTTLPEGAKIMPVIRSTSFPKAQNDVPFLITKHTAETNIYYAIDLGKTYRLIDAEIQKELSIDETHIKEQALFNVKGLKTTYKTDVVSGNTYYFFNANDGYDASRILNKQLLKDFEARITGEMLVATPHADVLIIADIQNETGYDVLAQMMMTFFANGLVPITSLSFQYKDDVLTPVFILGKNNAKRDQEAIKRIESNRQKFMAEQAQQKQQTQQTQHKDKK</sequence>
<dbReference type="EMBL" id="CP079981">
    <property type="protein sequence ID" value="QYA41747.1"/>
    <property type="molecule type" value="Genomic_DNA"/>
</dbReference>
<protein>
    <submittedName>
        <fullName evidence="2">DUF1444 domain-containing protein</fullName>
    </submittedName>
</protein>
<gene>
    <name evidence="2" type="ORF">KYI11_08880</name>
</gene>
<proteinExistence type="predicted"/>
<organism evidence="2 3">
    <name type="scientific">Macrococcoides bohemicum</name>
    <dbReference type="NCBI Taxonomy" id="1903056"/>
    <lineage>
        <taxon>Bacteria</taxon>
        <taxon>Bacillati</taxon>
        <taxon>Bacillota</taxon>
        <taxon>Bacilli</taxon>
        <taxon>Bacillales</taxon>
        <taxon>Staphylococcaceae</taxon>
        <taxon>Macrococcoides</taxon>
    </lineage>
</organism>
<evidence type="ECO:0000313" key="3">
    <source>
        <dbReference type="Proteomes" id="UP000826802"/>
    </source>
</evidence>
<dbReference type="NCBIfam" id="NF010189">
    <property type="entry name" value="PRK13668.1"/>
    <property type="match status" value="1"/>
</dbReference>
<feature type="compositionally biased region" description="Low complexity" evidence="1">
    <location>
        <begin position="276"/>
        <end position="291"/>
    </location>
</feature>